<evidence type="ECO:0000313" key="7">
    <source>
        <dbReference type="EMBL" id="GLU47091.1"/>
    </source>
</evidence>
<evidence type="ECO:0000256" key="1">
    <source>
        <dbReference type="ARBA" id="ARBA00005854"/>
    </source>
</evidence>
<dbReference type="GO" id="GO:0016616">
    <property type="term" value="F:oxidoreductase activity, acting on the CH-OH group of donors, NAD or NADP as acceptor"/>
    <property type="evidence" value="ECO:0007669"/>
    <property type="project" value="InterPro"/>
</dbReference>
<dbReference type="InterPro" id="IPR006140">
    <property type="entry name" value="D-isomer_DH_NAD-bd"/>
</dbReference>
<gene>
    <name evidence="7" type="ORF">Nans01_14420</name>
</gene>
<dbReference type="AlphaFoldDB" id="A0A9W6P4U0"/>
<dbReference type="PANTHER" id="PTHR42789:SF1">
    <property type="entry name" value="D-ISOMER SPECIFIC 2-HYDROXYACID DEHYDROGENASE FAMILY PROTEIN (AFU_ORTHOLOGUE AFUA_6G10090)"/>
    <property type="match status" value="1"/>
</dbReference>
<evidence type="ECO:0000256" key="3">
    <source>
        <dbReference type="ARBA" id="ARBA00023002"/>
    </source>
</evidence>
<evidence type="ECO:0000259" key="6">
    <source>
        <dbReference type="SMART" id="SM00997"/>
    </source>
</evidence>
<organism evidence="7 8">
    <name type="scientific">Nocardiopsis ansamitocini</name>
    <dbReference type="NCBI Taxonomy" id="1670832"/>
    <lineage>
        <taxon>Bacteria</taxon>
        <taxon>Bacillati</taxon>
        <taxon>Actinomycetota</taxon>
        <taxon>Actinomycetes</taxon>
        <taxon>Streptosporangiales</taxon>
        <taxon>Nocardiopsidaceae</taxon>
        <taxon>Nocardiopsis</taxon>
    </lineage>
</organism>
<dbReference type="GO" id="GO:0008652">
    <property type="term" value="P:amino acid biosynthetic process"/>
    <property type="evidence" value="ECO:0007669"/>
    <property type="project" value="UniProtKB-KW"/>
</dbReference>
<reference evidence="7" key="1">
    <citation type="submission" date="2023-02" db="EMBL/GenBank/DDBJ databases">
        <title>Nocardiopsis ansamitocini NBRC 112285.</title>
        <authorList>
            <person name="Ichikawa N."/>
            <person name="Sato H."/>
            <person name="Tonouchi N."/>
        </authorList>
    </citation>
    <scope>NUCLEOTIDE SEQUENCE</scope>
    <source>
        <strain evidence="7">NBRC 112285</strain>
    </source>
</reference>
<accession>A0A9W6P4U0</accession>
<evidence type="ECO:0000313" key="8">
    <source>
        <dbReference type="Proteomes" id="UP001165092"/>
    </source>
</evidence>
<dbReference type="Gene3D" id="3.40.50.720">
    <property type="entry name" value="NAD(P)-binding Rossmann-like Domain"/>
    <property type="match status" value="2"/>
</dbReference>
<name>A0A9W6P4U0_9ACTN</name>
<dbReference type="InterPro" id="IPR029752">
    <property type="entry name" value="D-isomer_DH_CS1"/>
</dbReference>
<protein>
    <recommendedName>
        <fullName evidence="6">S-adenosyl-L-homocysteine hydrolase NAD binding domain-containing protein</fullName>
    </recommendedName>
</protein>
<evidence type="ECO:0000256" key="4">
    <source>
        <dbReference type="ARBA" id="ARBA00023027"/>
    </source>
</evidence>
<dbReference type="InterPro" id="IPR006139">
    <property type="entry name" value="D-isomer_2_OHA_DH_cat_dom"/>
</dbReference>
<dbReference type="InterPro" id="IPR036291">
    <property type="entry name" value="NAD(P)-bd_dom_sf"/>
</dbReference>
<proteinExistence type="inferred from homology"/>
<evidence type="ECO:0000256" key="5">
    <source>
        <dbReference type="RuleBase" id="RU003719"/>
    </source>
</evidence>
<dbReference type="PROSITE" id="PS00671">
    <property type="entry name" value="D_2_HYDROXYACID_DH_3"/>
    <property type="match status" value="1"/>
</dbReference>
<comment type="similarity">
    <text evidence="1 5">Belongs to the D-isomer specific 2-hydroxyacid dehydrogenase family.</text>
</comment>
<dbReference type="Proteomes" id="UP001165092">
    <property type="component" value="Unassembled WGS sequence"/>
</dbReference>
<sequence>MRVLVTTPSFGAQSDDPWRVLREAGATIVRPTAPHPLDAATLAAEAAGCQAMIVGLDDVRGPALTVGGLRVVAKHGVGYDNIDVAAARAAGIEVVHAPGSNSGGVADLTLGLILAAARDLVAAHASCLAGQWRRFPGLELAGKTLAVMGYGRIGRAVAARARAFGMEVVAFDPYVGEEDLGDGVRGVGREEALALADIVTLHMPGGGERILDRAALEGLRPGALVINAARGDLIDEDALAELLHSGHLGGAALDALAVEPLPESSPLRNAPRLILTPHIGAQTDLANRSMGVSVARDVLSVLAGERPDHPVPTSSH</sequence>
<keyword evidence="4" id="KW-0520">NAD</keyword>
<dbReference type="EMBL" id="BSQG01000002">
    <property type="protein sequence ID" value="GLU47091.1"/>
    <property type="molecule type" value="Genomic_DNA"/>
</dbReference>
<dbReference type="SUPFAM" id="SSF52283">
    <property type="entry name" value="Formate/glycerate dehydrogenase catalytic domain-like"/>
    <property type="match status" value="1"/>
</dbReference>
<dbReference type="Pfam" id="PF00389">
    <property type="entry name" value="2-Hacid_dh"/>
    <property type="match status" value="1"/>
</dbReference>
<evidence type="ECO:0000256" key="2">
    <source>
        <dbReference type="ARBA" id="ARBA00022605"/>
    </source>
</evidence>
<comment type="caution">
    <text evidence="7">The sequence shown here is derived from an EMBL/GenBank/DDBJ whole genome shotgun (WGS) entry which is preliminary data.</text>
</comment>
<feature type="domain" description="S-adenosyl-L-homocysteine hydrolase NAD binding" evidence="6">
    <location>
        <begin position="122"/>
        <end position="290"/>
    </location>
</feature>
<keyword evidence="8" id="KW-1185">Reference proteome</keyword>
<dbReference type="SUPFAM" id="SSF51735">
    <property type="entry name" value="NAD(P)-binding Rossmann-fold domains"/>
    <property type="match status" value="1"/>
</dbReference>
<dbReference type="InterPro" id="IPR015878">
    <property type="entry name" value="Ado_hCys_hydrolase_NAD-bd"/>
</dbReference>
<dbReference type="InterPro" id="IPR029753">
    <property type="entry name" value="D-isomer_DH_CS"/>
</dbReference>
<dbReference type="SMART" id="SM00997">
    <property type="entry name" value="AdoHcyase_NAD"/>
    <property type="match status" value="1"/>
</dbReference>
<dbReference type="GO" id="GO:0051287">
    <property type="term" value="F:NAD binding"/>
    <property type="evidence" value="ECO:0007669"/>
    <property type="project" value="InterPro"/>
</dbReference>
<keyword evidence="2" id="KW-0028">Amino-acid biosynthesis</keyword>
<dbReference type="PROSITE" id="PS00065">
    <property type="entry name" value="D_2_HYDROXYACID_DH_1"/>
    <property type="match status" value="1"/>
</dbReference>
<keyword evidence="3 5" id="KW-0560">Oxidoreductase</keyword>
<dbReference type="PANTHER" id="PTHR42789">
    <property type="entry name" value="D-ISOMER SPECIFIC 2-HYDROXYACID DEHYDROGENASE FAMILY PROTEIN (AFU_ORTHOLOGUE AFUA_6G10090)"/>
    <property type="match status" value="1"/>
</dbReference>
<dbReference type="RefSeq" id="WP_285758078.1">
    <property type="nucleotide sequence ID" value="NZ_BSQG01000002.1"/>
</dbReference>
<dbReference type="InterPro" id="IPR050857">
    <property type="entry name" value="D-2-hydroxyacid_DH"/>
</dbReference>
<dbReference type="Pfam" id="PF02826">
    <property type="entry name" value="2-Hacid_dh_C"/>
    <property type="match status" value="1"/>
</dbReference>